<dbReference type="Gene3D" id="3.40.50.10490">
    <property type="entry name" value="Glucose-6-phosphate isomerase like protein, domain 1"/>
    <property type="match status" value="1"/>
</dbReference>
<accession>A0A060DH09</accession>
<dbReference type="PRINTS" id="PR00395">
    <property type="entry name" value="RIBOSOMALS2"/>
</dbReference>
<dbReference type="Proteomes" id="UP000243670">
    <property type="component" value="Nucleomorph 2"/>
</dbReference>
<dbReference type="GO" id="GO:0003735">
    <property type="term" value="F:structural constituent of ribosome"/>
    <property type="evidence" value="ECO:0007669"/>
    <property type="project" value="InterPro"/>
</dbReference>
<dbReference type="InterPro" id="IPR005707">
    <property type="entry name" value="Ribosomal_uS2_euk/arc"/>
</dbReference>
<dbReference type="Pfam" id="PF00318">
    <property type="entry name" value="Ribosomal_S2"/>
    <property type="match status" value="1"/>
</dbReference>
<name>A0A060DH09_9EUKA</name>
<dbReference type="PANTHER" id="PTHR11489">
    <property type="entry name" value="40S RIBOSOMAL PROTEIN SA"/>
    <property type="match status" value="1"/>
</dbReference>
<dbReference type="InterPro" id="IPR023591">
    <property type="entry name" value="Ribosomal_uS2_flav_dom_sf"/>
</dbReference>
<organism evidence="5 6">
    <name type="scientific">Lotharella oceanica</name>
    <dbReference type="NCBI Taxonomy" id="641309"/>
    <lineage>
        <taxon>Eukaryota</taxon>
        <taxon>Sar</taxon>
        <taxon>Rhizaria</taxon>
        <taxon>Cercozoa</taxon>
        <taxon>Chlorarachniophyceae</taxon>
        <taxon>Lotharella</taxon>
    </lineage>
</organism>
<keyword evidence="3" id="KW-0687">Ribonucleoprotein</keyword>
<sequence length="222" mass="25974">MYISKKILSLLIFSQNNLGNQKCDFRIMRYVHYKTRYGYHMINLYKSYKKIIYSLSVIFSQNNLNSIALVDVKSFSQLAARKFCKVTGIKGFFKNYYSGSFTNSRRLDAFKAVIISEPKAEARVVHELKSTHKPIIAICNTDNSLRFLDFPIILNTNSKFSSTVLYYTIAKIYGVFIRKITNRNIFFKDFIIEKVKKVKKHTRIRRKNKRKSSKKKLSDAGI</sequence>
<evidence type="ECO:0000313" key="6">
    <source>
        <dbReference type="Proteomes" id="UP000243670"/>
    </source>
</evidence>
<dbReference type="EMBL" id="CP006628">
    <property type="protein sequence ID" value="AIB09794.1"/>
    <property type="molecule type" value="Genomic_DNA"/>
</dbReference>
<proteinExistence type="inferred from homology"/>
<evidence type="ECO:0000256" key="4">
    <source>
        <dbReference type="SAM" id="MobiDB-lite"/>
    </source>
</evidence>
<evidence type="ECO:0000256" key="1">
    <source>
        <dbReference type="ARBA" id="ARBA00006242"/>
    </source>
</evidence>
<keyword evidence="5" id="KW-0542">Nucleomorph</keyword>
<dbReference type="SUPFAM" id="SSF52313">
    <property type="entry name" value="Ribosomal protein S2"/>
    <property type="match status" value="1"/>
</dbReference>
<evidence type="ECO:0000256" key="2">
    <source>
        <dbReference type="ARBA" id="ARBA00022980"/>
    </source>
</evidence>
<dbReference type="AlphaFoldDB" id="A0A060DH09"/>
<dbReference type="GO" id="GO:0006412">
    <property type="term" value="P:translation"/>
    <property type="evidence" value="ECO:0007669"/>
    <property type="project" value="InterPro"/>
</dbReference>
<feature type="region of interest" description="Disordered" evidence="4">
    <location>
        <begin position="202"/>
        <end position="222"/>
    </location>
</feature>
<geneLocation type="nucleomorph" evidence="5"/>
<dbReference type="GO" id="GO:0015935">
    <property type="term" value="C:small ribosomal subunit"/>
    <property type="evidence" value="ECO:0007669"/>
    <property type="project" value="InterPro"/>
</dbReference>
<comment type="similarity">
    <text evidence="1">Belongs to the universal ribosomal protein uS2 family.</text>
</comment>
<feature type="compositionally biased region" description="Basic residues" evidence="4">
    <location>
        <begin position="202"/>
        <end position="215"/>
    </location>
</feature>
<keyword evidence="2 5" id="KW-0689">Ribosomal protein</keyword>
<gene>
    <name evidence="5" type="primary">rsp4</name>
    <name evidence="5" type="ORF">M951_chr297</name>
</gene>
<reference evidence="5 6" key="1">
    <citation type="journal article" date="2014" name="BMC Genomics">
        <title>Nucleomorph and plastid genome sequences of the chlorarachniophyte Lotharella oceanica: convergent reductive evolution and frequent recombination in nucleomorph-bearing algae.</title>
        <authorList>
            <person name="Tanifuji G."/>
            <person name="Onodera N.T."/>
            <person name="Brown M.W."/>
            <person name="Curtis B.A."/>
            <person name="Roger A.J."/>
            <person name="Ka-Shu Wong G."/>
            <person name="Melkonian M."/>
            <person name="Archibald J.M."/>
        </authorList>
    </citation>
    <scope>NUCLEOTIDE SEQUENCE [LARGE SCALE GENOMIC DNA]</scope>
    <source>
        <strain evidence="5 6">CCMP622</strain>
    </source>
</reference>
<evidence type="ECO:0000313" key="5">
    <source>
        <dbReference type="EMBL" id="AIB09794.1"/>
    </source>
</evidence>
<evidence type="ECO:0000256" key="3">
    <source>
        <dbReference type="ARBA" id="ARBA00023274"/>
    </source>
</evidence>
<protein>
    <submittedName>
        <fullName evidence="5">40S ribosomal protein SSA</fullName>
    </submittedName>
</protein>
<dbReference type="InterPro" id="IPR001865">
    <property type="entry name" value="Ribosomal_uS2"/>
</dbReference>